<evidence type="ECO:0000256" key="17">
    <source>
        <dbReference type="SAM" id="Phobius"/>
    </source>
</evidence>
<evidence type="ECO:0000256" key="14">
    <source>
        <dbReference type="ARBA" id="ARBA00023136"/>
    </source>
</evidence>
<evidence type="ECO:0000256" key="11">
    <source>
        <dbReference type="ARBA" id="ARBA00023002"/>
    </source>
</evidence>
<keyword evidence="19" id="KW-1185">Reference proteome</keyword>
<dbReference type="CDD" id="cd01053">
    <property type="entry name" value="AOX"/>
    <property type="match status" value="1"/>
</dbReference>
<keyword evidence="5 17" id="KW-0812">Transmembrane</keyword>
<keyword evidence="7" id="KW-0999">Mitochondrion inner membrane</keyword>
<evidence type="ECO:0000256" key="13">
    <source>
        <dbReference type="ARBA" id="ARBA00023128"/>
    </source>
</evidence>
<dbReference type="InterPro" id="IPR038659">
    <property type="entry name" value="AOX_sf"/>
</dbReference>
<protein>
    <submittedName>
        <fullName evidence="18">Alternative oxidase</fullName>
    </submittedName>
</protein>
<keyword evidence="10 17" id="KW-1133">Transmembrane helix</keyword>
<proteinExistence type="inferred from homology"/>
<dbReference type="Pfam" id="PF01786">
    <property type="entry name" value="AOX"/>
    <property type="match status" value="1"/>
</dbReference>
<keyword evidence="3" id="KW-0813">Transport</keyword>
<evidence type="ECO:0000313" key="19">
    <source>
        <dbReference type="Proteomes" id="UP000664859"/>
    </source>
</evidence>
<evidence type="ECO:0000256" key="8">
    <source>
        <dbReference type="ARBA" id="ARBA00022946"/>
    </source>
</evidence>
<dbReference type="EMBL" id="JAFCMP010000167">
    <property type="protein sequence ID" value="KAG5184451.1"/>
    <property type="molecule type" value="Genomic_DNA"/>
</dbReference>
<dbReference type="PIRSF" id="PIRSF005229">
    <property type="entry name" value="AOX"/>
    <property type="match status" value="1"/>
</dbReference>
<feature type="binding site" evidence="16">
    <location>
        <position position="301"/>
    </location>
    <ligand>
        <name>Fe cation</name>
        <dbReference type="ChEBI" id="CHEBI:24875"/>
        <label>2</label>
    </ligand>
</feature>
<feature type="transmembrane region" description="Helical" evidence="17">
    <location>
        <begin position="146"/>
        <end position="167"/>
    </location>
</feature>
<feature type="binding site" evidence="16">
    <location>
        <position position="298"/>
    </location>
    <ligand>
        <name>Fe cation</name>
        <dbReference type="ChEBI" id="CHEBI:24875"/>
        <label>2</label>
    </ligand>
</feature>
<organism evidence="18 19">
    <name type="scientific">Tribonema minus</name>
    <dbReference type="NCBI Taxonomy" id="303371"/>
    <lineage>
        <taxon>Eukaryota</taxon>
        <taxon>Sar</taxon>
        <taxon>Stramenopiles</taxon>
        <taxon>Ochrophyta</taxon>
        <taxon>PX clade</taxon>
        <taxon>Xanthophyceae</taxon>
        <taxon>Tribonematales</taxon>
        <taxon>Tribonemataceae</taxon>
        <taxon>Tribonema</taxon>
    </lineage>
</organism>
<evidence type="ECO:0000256" key="1">
    <source>
        <dbReference type="ARBA" id="ARBA00004273"/>
    </source>
</evidence>
<dbReference type="GO" id="GO:0009916">
    <property type="term" value="F:alternative oxidase activity"/>
    <property type="evidence" value="ECO:0007669"/>
    <property type="project" value="InterPro"/>
</dbReference>
<accession>A0A836CI40</accession>
<feature type="binding site" evidence="16">
    <location>
        <position position="196"/>
    </location>
    <ligand>
        <name>Fe cation</name>
        <dbReference type="ChEBI" id="CHEBI:24875"/>
        <label>1</label>
    </ligand>
</feature>
<feature type="binding site" evidence="16">
    <location>
        <position position="298"/>
    </location>
    <ligand>
        <name>Fe cation</name>
        <dbReference type="ChEBI" id="CHEBI:24875"/>
        <label>1</label>
    </ligand>
</feature>
<keyword evidence="12 16" id="KW-0408">Iron</keyword>
<evidence type="ECO:0000256" key="3">
    <source>
        <dbReference type="ARBA" id="ARBA00022448"/>
    </source>
</evidence>
<evidence type="ECO:0000256" key="15">
    <source>
        <dbReference type="ARBA" id="ARBA00025285"/>
    </source>
</evidence>
<comment type="similarity">
    <text evidence="2">Belongs to the alternative oxidase family.</text>
</comment>
<sequence>MMTTYGMLARRTALPLLSRNNRIGLQYSAVLLRQQSTHVLNPASAQGTSTPHPLKGHLPKIMEQAQAAELHLQPPKAFGAHTEDGIAAEWTVDSVWSREELHGVKVTHRDPTDIADKIALKAVRFCRWTFDWVAGFKTGSITEDKYLNRVIFLETVAAIPGMVAGTLRHLNSLRKMKRDHGWIHTLLEEAENERMHLLTFLYMKKPGPVFRIAVTATQGLIWNLFFFTYLVNPKICHRFVGYIEEEAVHTYTSLLKDIDEGRLPMFENLGVPSIAVDYWKLPRDALFRDLILAIRCDEANHRLVNHTFADLHAEFKSEEVNPFDVQAAVAKNGGLIERPINEISLDKLSQQVHAMTPPPAAKQ</sequence>
<evidence type="ECO:0000256" key="7">
    <source>
        <dbReference type="ARBA" id="ARBA00022792"/>
    </source>
</evidence>
<keyword evidence="11" id="KW-0560">Oxidoreductase</keyword>
<dbReference type="GO" id="GO:0046872">
    <property type="term" value="F:metal ion binding"/>
    <property type="evidence" value="ECO:0007669"/>
    <property type="project" value="UniProtKB-KW"/>
</dbReference>
<keyword evidence="6 16" id="KW-0479">Metal-binding</keyword>
<evidence type="ECO:0000256" key="5">
    <source>
        <dbReference type="ARBA" id="ARBA00022692"/>
    </source>
</evidence>
<feature type="binding site" evidence="16">
    <location>
        <position position="193"/>
    </location>
    <ligand>
        <name>Fe cation</name>
        <dbReference type="ChEBI" id="CHEBI:24875"/>
        <label>2</label>
    </ligand>
</feature>
<feature type="binding site" evidence="16">
    <location>
        <position position="154"/>
    </location>
    <ligand>
        <name>Fe cation</name>
        <dbReference type="ChEBI" id="CHEBI:24875"/>
        <label>1</label>
    </ligand>
</feature>
<keyword evidence="14 17" id="KW-0472">Membrane</keyword>
<keyword evidence="8" id="KW-0809">Transit peptide</keyword>
<dbReference type="GO" id="GO:0010230">
    <property type="term" value="P:alternative respiration"/>
    <property type="evidence" value="ECO:0007669"/>
    <property type="project" value="TreeGrafter"/>
</dbReference>
<evidence type="ECO:0000256" key="4">
    <source>
        <dbReference type="ARBA" id="ARBA00022660"/>
    </source>
</evidence>
<gene>
    <name evidence="18" type="ORF">JKP88DRAFT_255473</name>
</gene>
<dbReference type="Proteomes" id="UP000664859">
    <property type="component" value="Unassembled WGS sequence"/>
</dbReference>
<keyword evidence="13" id="KW-0496">Mitochondrion</keyword>
<dbReference type="OrthoDB" id="16906at2759"/>
<keyword evidence="4" id="KW-0679">Respiratory chain</keyword>
<feature type="binding site" evidence="16">
    <location>
        <position position="193"/>
    </location>
    <ligand>
        <name>Fe cation</name>
        <dbReference type="ChEBI" id="CHEBI:24875"/>
        <label>1</label>
    </ligand>
</feature>
<comment type="subcellular location">
    <subcellularLocation>
        <location evidence="1">Mitochondrion inner membrane</location>
    </subcellularLocation>
</comment>
<evidence type="ECO:0000256" key="16">
    <source>
        <dbReference type="PIRSR" id="PIRSR005229-1"/>
    </source>
</evidence>
<feature type="binding site" evidence="16">
    <location>
        <position position="244"/>
    </location>
    <ligand>
        <name>Fe cation</name>
        <dbReference type="ChEBI" id="CHEBI:24875"/>
        <label>2</label>
    </ligand>
</feature>
<comment type="function">
    <text evidence="15">Catalyzes cyanide-resistant oxygen consumption. May increase respiration when the cytochrome respiratory pathway is restricted, or in response to low temperatures.</text>
</comment>
<comment type="caution">
    <text evidence="18">The sequence shown here is derived from an EMBL/GenBank/DDBJ whole genome shotgun (WGS) entry which is preliminary data.</text>
</comment>
<name>A0A836CI40_9STRA</name>
<comment type="cofactor">
    <cofactor evidence="16">
        <name>Fe cation</name>
        <dbReference type="ChEBI" id="CHEBI:24875"/>
    </cofactor>
    <text evidence="16">Binds 2 iron ions per subunit.</text>
</comment>
<evidence type="ECO:0000256" key="2">
    <source>
        <dbReference type="ARBA" id="ARBA00008388"/>
    </source>
</evidence>
<feature type="transmembrane region" description="Helical" evidence="17">
    <location>
        <begin position="209"/>
        <end position="231"/>
    </location>
</feature>
<reference evidence="18" key="1">
    <citation type="submission" date="2021-02" db="EMBL/GenBank/DDBJ databases">
        <title>First Annotated Genome of the Yellow-green Alga Tribonema minus.</title>
        <authorList>
            <person name="Mahan K.M."/>
        </authorList>
    </citation>
    <scope>NUCLEOTIDE SEQUENCE</scope>
    <source>
        <strain evidence="18">UTEX B ZZ1240</strain>
    </source>
</reference>
<dbReference type="AlphaFoldDB" id="A0A836CI40"/>
<dbReference type="Gene3D" id="1.20.1260.140">
    <property type="entry name" value="Alternative oxidase"/>
    <property type="match status" value="1"/>
</dbReference>
<evidence type="ECO:0000256" key="10">
    <source>
        <dbReference type="ARBA" id="ARBA00022989"/>
    </source>
</evidence>
<keyword evidence="9" id="KW-0249">Electron transport</keyword>
<dbReference type="GO" id="GO:0005743">
    <property type="term" value="C:mitochondrial inner membrane"/>
    <property type="evidence" value="ECO:0007669"/>
    <property type="project" value="UniProtKB-SubCell"/>
</dbReference>
<dbReference type="PANTHER" id="PTHR31803">
    <property type="entry name" value="ALTERNATIVE OXIDASE"/>
    <property type="match status" value="1"/>
</dbReference>
<dbReference type="InterPro" id="IPR002680">
    <property type="entry name" value="AOX"/>
</dbReference>
<evidence type="ECO:0000313" key="18">
    <source>
        <dbReference type="EMBL" id="KAG5184451.1"/>
    </source>
</evidence>
<evidence type="ECO:0000256" key="6">
    <source>
        <dbReference type="ARBA" id="ARBA00022723"/>
    </source>
</evidence>
<dbReference type="FunFam" id="1.20.1260.140:FF:000002">
    <property type="entry name" value="Alternative oxidase"/>
    <property type="match status" value="1"/>
</dbReference>
<evidence type="ECO:0000256" key="12">
    <source>
        <dbReference type="ARBA" id="ARBA00023004"/>
    </source>
</evidence>
<dbReference type="PANTHER" id="PTHR31803:SF3">
    <property type="entry name" value="ALTERNATIVE OXIDASE"/>
    <property type="match status" value="1"/>
</dbReference>
<evidence type="ECO:0000256" key="9">
    <source>
        <dbReference type="ARBA" id="ARBA00022982"/>
    </source>
</evidence>